<evidence type="ECO:0000313" key="1">
    <source>
        <dbReference type="EMBL" id="MBM6996004.1"/>
    </source>
</evidence>
<sequence>MKRIIEILLYTLKPGSGAEFHRIMKEISVPLHNKMGIDIVAYGNSLHDPDAYFLIRSFESLEQLNSTLDSFYKSEAWRNGPRTDIIERISTSLKSVVSLHPEAIDELKRSGL</sequence>
<accession>A0ABS2H8Y4</accession>
<dbReference type="Proteomes" id="UP001516620">
    <property type="component" value="Unassembled WGS sequence"/>
</dbReference>
<dbReference type="InterPro" id="IPR011008">
    <property type="entry name" value="Dimeric_a/b-barrel"/>
</dbReference>
<dbReference type="SUPFAM" id="SSF54909">
    <property type="entry name" value="Dimeric alpha+beta barrel"/>
    <property type="match status" value="1"/>
</dbReference>
<keyword evidence="2" id="KW-1185">Reference proteome</keyword>
<evidence type="ECO:0000313" key="2">
    <source>
        <dbReference type="Proteomes" id="UP001516620"/>
    </source>
</evidence>
<protein>
    <submittedName>
        <fullName evidence="1">NIPSNAP family protein</fullName>
    </submittedName>
</protein>
<name>A0ABS2H8Y4_9BACL</name>
<proteinExistence type="predicted"/>
<reference evidence="1 2" key="1">
    <citation type="submission" date="2021-01" db="EMBL/GenBank/DDBJ databases">
        <title>Paenibacillus sp.nov. isolated from the rhizosphere soil of tomato plant.</title>
        <authorList>
            <person name="Thin K.K."/>
            <person name="Zhang X."/>
            <person name="He S."/>
        </authorList>
    </citation>
    <scope>NUCLEOTIDE SEQUENCE [LARGE SCALE GENOMIC DNA]</scope>
    <source>
        <strain evidence="1 2">DXFW5</strain>
    </source>
</reference>
<organism evidence="1 2">
    <name type="scientific">Paenibacillus rhizolycopersici</name>
    <dbReference type="NCBI Taxonomy" id="2780073"/>
    <lineage>
        <taxon>Bacteria</taxon>
        <taxon>Bacillati</taxon>
        <taxon>Bacillota</taxon>
        <taxon>Bacilli</taxon>
        <taxon>Bacillales</taxon>
        <taxon>Paenibacillaceae</taxon>
        <taxon>Paenibacillus</taxon>
    </lineage>
</organism>
<dbReference type="Gene3D" id="3.30.70.100">
    <property type="match status" value="1"/>
</dbReference>
<gene>
    <name evidence="1" type="ORF">IM700_010140</name>
</gene>
<comment type="caution">
    <text evidence="1">The sequence shown here is derived from an EMBL/GenBank/DDBJ whole genome shotgun (WGS) entry which is preliminary data.</text>
</comment>
<dbReference type="EMBL" id="JADCNN020000007">
    <property type="protein sequence ID" value="MBM6996004.1"/>
    <property type="molecule type" value="Genomic_DNA"/>
</dbReference>